<dbReference type="EMBL" id="FOGJ01000002">
    <property type="protein sequence ID" value="SER09903.1"/>
    <property type="molecule type" value="Genomic_DNA"/>
</dbReference>
<dbReference type="PANTHER" id="PTHR10584:SF166">
    <property type="entry name" value="RIBOKINASE"/>
    <property type="match status" value="1"/>
</dbReference>
<dbReference type="EMBL" id="NXNG01000001">
    <property type="protein sequence ID" value="PWT28614.1"/>
    <property type="molecule type" value="Genomic_DNA"/>
</dbReference>
<dbReference type="Pfam" id="PF00294">
    <property type="entry name" value="PfkB"/>
    <property type="match status" value="1"/>
</dbReference>
<dbReference type="InterPro" id="IPR011611">
    <property type="entry name" value="PfkB_dom"/>
</dbReference>
<keyword evidence="7" id="KW-1185">Reference proteome</keyword>
<evidence type="ECO:0000256" key="2">
    <source>
        <dbReference type="ARBA" id="ARBA00022777"/>
    </source>
</evidence>
<dbReference type="SUPFAM" id="SSF53613">
    <property type="entry name" value="Ribokinase-like"/>
    <property type="match status" value="1"/>
</dbReference>
<dbReference type="Proteomes" id="UP000182584">
    <property type="component" value="Unassembled WGS sequence"/>
</dbReference>
<dbReference type="Proteomes" id="UP000245488">
    <property type="component" value="Chromosome"/>
</dbReference>
<reference evidence="5 6" key="1">
    <citation type="submission" date="2016-10" db="EMBL/GenBank/DDBJ databases">
        <authorList>
            <person name="de Groot N.N."/>
        </authorList>
    </citation>
    <scope>NUCLEOTIDE SEQUENCE [LARGE SCALE GENOMIC DNA]</scope>
    <source>
        <strain evidence="5 6">AR40</strain>
    </source>
</reference>
<evidence type="ECO:0000313" key="7">
    <source>
        <dbReference type="Proteomes" id="UP000245488"/>
    </source>
</evidence>
<protein>
    <submittedName>
        <fullName evidence="4">Carbohydrate kinase family protein</fullName>
    </submittedName>
    <submittedName>
        <fullName evidence="5">Pseudouridine kinase</fullName>
    </submittedName>
</protein>
<evidence type="ECO:0000256" key="1">
    <source>
        <dbReference type="ARBA" id="ARBA00022679"/>
    </source>
</evidence>
<reference evidence="4 7" key="2">
    <citation type="submission" date="2017-09" db="EMBL/GenBank/DDBJ databases">
        <title>High-quality draft genome sequence of Butyrivibrio fibrisolvens INBov1, isolated from cow rumen.</title>
        <authorList>
            <person name="Rodriguez Hernaez J."/>
            <person name="Rivarola M."/>
            <person name="Paniego N."/>
            <person name="Cravero S."/>
            <person name="Ceron Cucchi M."/>
            <person name="Martinez M.C."/>
        </authorList>
    </citation>
    <scope>NUCLEOTIDE SEQUENCE [LARGE SCALE GENOMIC DNA]</scope>
    <source>
        <strain evidence="4 7">INBov1</strain>
    </source>
</reference>
<feature type="domain" description="Carbohydrate kinase PfkB" evidence="3">
    <location>
        <begin position="3"/>
        <end position="289"/>
    </location>
</feature>
<dbReference type="PANTHER" id="PTHR10584">
    <property type="entry name" value="SUGAR KINASE"/>
    <property type="match status" value="1"/>
</dbReference>
<dbReference type="PROSITE" id="PS00584">
    <property type="entry name" value="PFKB_KINASES_2"/>
    <property type="match status" value="1"/>
</dbReference>
<proteinExistence type="predicted"/>
<dbReference type="InterPro" id="IPR029056">
    <property type="entry name" value="Ribokinase-like"/>
</dbReference>
<dbReference type="eggNOG" id="COG0524">
    <property type="taxonomic scope" value="Bacteria"/>
</dbReference>
<dbReference type="OrthoDB" id="9788681at2"/>
<dbReference type="Gene3D" id="3.40.1190.20">
    <property type="match status" value="1"/>
</dbReference>
<organism evidence="5 6">
    <name type="scientific">Butyrivibrio fibrisolvens</name>
    <dbReference type="NCBI Taxonomy" id="831"/>
    <lineage>
        <taxon>Bacteria</taxon>
        <taxon>Bacillati</taxon>
        <taxon>Bacillota</taxon>
        <taxon>Clostridia</taxon>
        <taxon>Lachnospirales</taxon>
        <taxon>Lachnospiraceae</taxon>
        <taxon>Butyrivibrio</taxon>
    </lineage>
</organism>
<dbReference type="RefSeq" id="WP_027204969.1">
    <property type="nucleotide sequence ID" value="NZ_CM009896.1"/>
</dbReference>
<sequence length="313" mass="34295">MGIVVIGAVFVDIKGYPSMQYIAGGRNVGNVVQVHGGVSRNIAEDIANVELRPTFVGLVDETGIGIDVVDKLKNHKVNTKYIRKVKDGLGSWLAIFDNSGDVVASISKRPDLSEIARILDEQGDEIFKDADSIIIEFDMEKDILKRVFALAQKYDKKVYAVVSNMTIAVERRDLLKNCACFVCNQQEAGIFFSDVYDDMDPEQLREILVCKLKASQIPKMVITLGELGSVYATCDGESGYVKSRQVVVTDTTGAGDSFFAGVAIGLTYGKSFRESCEIGTRLAASVIATKENVCPRFLPEEFGIDASMIKDFE</sequence>
<evidence type="ECO:0000313" key="4">
    <source>
        <dbReference type="EMBL" id="PWT28614.1"/>
    </source>
</evidence>
<evidence type="ECO:0000313" key="5">
    <source>
        <dbReference type="EMBL" id="SER09903.1"/>
    </source>
</evidence>
<dbReference type="GO" id="GO:0016301">
    <property type="term" value="F:kinase activity"/>
    <property type="evidence" value="ECO:0007669"/>
    <property type="project" value="UniProtKB-KW"/>
</dbReference>
<dbReference type="AlphaFoldDB" id="A0A1H9LG44"/>
<evidence type="ECO:0000259" key="3">
    <source>
        <dbReference type="Pfam" id="PF00294"/>
    </source>
</evidence>
<evidence type="ECO:0000313" key="6">
    <source>
        <dbReference type="Proteomes" id="UP000182584"/>
    </source>
</evidence>
<gene>
    <name evidence="4" type="ORF">CPT75_16595</name>
    <name evidence="5" type="ORF">SAMN04487884_10246</name>
</gene>
<dbReference type="InterPro" id="IPR002173">
    <property type="entry name" value="Carboh/pur_kinase_PfkB_CS"/>
</dbReference>
<name>A0A1H9LG44_BUTFI</name>
<keyword evidence="2 5" id="KW-0418">Kinase</keyword>
<keyword evidence="1" id="KW-0808">Transferase</keyword>
<accession>A0A1H9LG44</accession>